<sequence length="136" mass="15750">MMDLKEIAQFLDDNAPAFLATLGTCGNPRVRPIQSPLLVGDKIYFCTANTKGLFKHIKNYNDIEFCSCAKDGTFLRLRANAVFEPNLEVKKMMFKKYPYLVNLYETPQNPKFEVFYLDHLSARMQFMNGEFKLFKA</sequence>
<evidence type="ECO:0000313" key="6">
    <source>
        <dbReference type="Proteomes" id="UP000410873"/>
    </source>
</evidence>
<dbReference type="InterPro" id="IPR012349">
    <property type="entry name" value="Split_barrel_FMN-bd"/>
</dbReference>
<organism evidence="3 4">
    <name type="scientific">Campylobacter jejuni</name>
    <dbReference type="NCBI Taxonomy" id="197"/>
    <lineage>
        <taxon>Bacteria</taxon>
        <taxon>Pseudomonadati</taxon>
        <taxon>Campylobacterota</taxon>
        <taxon>Epsilonproteobacteria</taxon>
        <taxon>Campylobacterales</taxon>
        <taxon>Campylobacteraceae</taxon>
        <taxon>Campylobacter</taxon>
    </lineage>
</organism>
<dbReference type="EMBL" id="AACFWJ010000002">
    <property type="protein sequence ID" value="EAK3959021.1"/>
    <property type="molecule type" value="Genomic_DNA"/>
</dbReference>
<dbReference type="AlphaFoldDB" id="A0A2U0QSG7"/>
<gene>
    <name evidence="2" type="ORF">B7A03_01560</name>
    <name evidence="3" type="ORF">BFD99_01790</name>
    <name evidence="1" type="ORF">C1418_04135</name>
</gene>
<evidence type="ECO:0000313" key="3">
    <source>
        <dbReference type="EMBL" id="EAL3734709.1"/>
    </source>
</evidence>
<reference evidence="4 5" key="1">
    <citation type="submission" date="2018-05" db="EMBL/GenBank/DDBJ databases">
        <authorList>
            <consortium name="NARMS: The National Antimicrobial Resistance Monitoring System"/>
        </authorList>
    </citation>
    <scope>NUCLEOTIDE SEQUENCE [LARGE SCALE GENOMIC DNA]</scope>
    <source>
        <strain evidence="2 5">CVM N62988</strain>
        <strain evidence="3 4">FSIS1607212</strain>
    </source>
</reference>
<dbReference type="Proteomes" id="UP000410873">
    <property type="component" value="Unassembled WGS sequence"/>
</dbReference>
<dbReference type="SUPFAM" id="SSF50475">
    <property type="entry name" value="FMN-binding split barrel"/>
    <property type="match status" value="1"/>
</dbReference>
<dbReference type="EMBL" id="AACHYE010000002">
    <property type="protein sequence ID" value="EAK6412720.1"/>
    <property type="molecule type" value="Genomic_DNA"/>
</dbReference>
<reference evidence="1 6" key="2">
    <citation type="submission" date="2018-05" db="EMBL/GenBank/DDBJ databases">
        <authorList>
            <consortium name="PulseNet: The National Subtyping Network for Foodborne Disease Surveillance"/>
            <person name="Tarr C.L."/>
            <person name="Trees E."/>
            <person name="Katz L.S."/>
            <person name="Carleton-Romer H.A."/>
            <person name="Stroika S."/>
            <person name="Kucerova Z."/>
            <person name="Roache K.F."/>
            <person name="Sabol A.L."/>
            <person name="Besser J."/>
            <person name="Gerner-Smidt P."/>
        </authorList>
    </citation>
    <scope>NUCLEOTIDE SEQUENCE [LARGE SCALE GENOMIC DNA]</scope>
    <source>
        <strain evidence="1 6">PNUSAC003589</strain>
    </source>
</reference>
<comment type="caution">
    <text evidence="3">The sequence shown here is derived from an EMBL/GenBank/DDBJ whole genome shotgun (WGS) entry which is preliminary data.</text>
</comment>
<dbReference type="Proteomes" id="UP000335162">
    <property type="component" value="Unassembled WGS sequence"/>
</dbReference>
<dbReference type="EMBL" id="AACNRY010000002">
    <property type="protein sequence ID" value="EAL3734709.1"/>
    <property type="molecule type" value="Genomic_DNA"/>
</dbReference>
<proteinExistence type="predicted"/>
<evidence type="ECO:0000313" key="1">
    <source>
        <dbReference type="EMBL" id="EAK3959021.1"/>
    </source>
</evidence>
<evidence type="ECO:0000313" key="5">
    <source>
        <dbReference type="Proteomes" id="UP000392616"/>
    </source>
</evidence>
<evidence type="ECO:0000313" key="2">
    <source>
        <dbReference type="EMBL" id="EAK6412720.1"/>
    </source>
</evidence>
<accession>A0A2U0QSG7</accession>
<evidence type="ECO:0000313" key="4">
    <source>
        <dbReference type="Proteomes" id="UP000335162"/>
    </source>
</evidence>
<dbReference type="SMR" id="A0A2U0QSG7"/>
<name>A0A2U0QSG7_CAMJU</name>
<dbReference type="OMA" id="PKVEICA"/>
<protein>
    <submittedName>
        <fullName evidence="3">Pyridoxamine 5'-phosphate oxidase</fullName>
    </submittedName>
</protein>
<dbReference type="Gene3D" id="2.30.110.10">
    <property type="entry name" value="Electron Transport, Fmn-binding Protein, Chain A"/>
    <property type="match status" value="1"/>
</dbReference>
<dbReference type="RefSeq" id="WP_010891857.1">
    <property type="nucleotide sequence ID" value="NZ_AACERE020000004.1"/>
</dbReference>
<dbReference type="Proteomes" id="UP000392616">
    <property type="component" value="Unassembled WGS sequence"/>
</dbReference>